<dbReference type="EMBL" id="OX465082">
    <property type="protein sequence ID" value="CAI9291413.1"/>
    <property type="molecule type" value="Genomic_DNA"/>
</dbReference>
<organism evidence="2 3">
    <name type="scientific">Lactuca saligna</name>
    <name type="common">Willowleaf lettuce</name>
    <dbReference type="NCBI Taxonomy" id="75948"/>
    <lineage>
        <taxon>Eukaryota</taxon>
        <taxon>Viridiplantae</taxon>
        <taxon>Streptophyta</taxon>
        <taxon>Embryophyta</taxon>
        <taxon>Tracheophyta</taxon>
        <taxon>Spermatophyta</taxon>
        <taxon>Magnoliopsida</taxon>
        <taxon>eudicotyledons</taxon>
        <taxon>Gunneridae</taxon>
        <taxon>Pentapetalae</taxon>
        <taxon>asterids</taxon>
        <taxon>campanulids</taxon>
        <taxon>Asterales</taxon>
        <taxon>Asteraceae</taxon>
        <taxon>Cichorioideae</taxon>
        <taxon>Cichorieae</taxon>
        <taxon>Lactucinae</taxon>
        <taxon>Lactuca</taxon>
    </lineage>
</organism>
<protein>
    <recommendedName>
        <fullName evidence="4">DUF4283 domain-containing protein</fullName>
    </recommendedName>
</protein>
<gene>
    <name evidence="2" type="ORF">LSALG_LOCUS30556</name>
</gene>
<evidence type="ECO:0000256" key="1">
    <source>
        <dbReference type="SAM" id="MobiDB-lite"/>
    </source>
</evidence>
<keyword evidence="3" id="KW-1185">Reference proteome</keyword>
<sequence length="142" mass="15910">MVGIRFQTPTDVDEFLTKKEYWCTWFKYFKAGNNVSGTFGRIAWLKIVGLLLELWSEENFSRIASEFKSNQDVNGGDENSYNMDENMLEDGDIKDKSDDDDVGISETIFPNEPRRKTDVAGTGGEPTTLVVLCAMTNDGDSG</sequence>
<reference evidence="2" key="1">
    <citation type="submission" date="2023-04" db="EMBL/GenBank/DDBJ databases">
        <authorList>
            <person name="Vijverberg K."/>
            <person name="Xiong W."/>
            <person name="Schranz E."/>
        </authorList>
    </citation>
    <scope>NUCLEOTIDE SEQUENCE</scope>
</reference>
<proteinExistence type="predicted"/>
<feature type="region of interest" description="Disordered" evidence="1">
    <location>
        <begin position="71"/>
        <end position="123"/>
    </location>
</feature>
<dbReference type="Proteomes" id="UP001177003">
    <property type="component" value="Chromosome 6"/>
</dbReference>
<feature type="compositionally biased region" description="Polar residues" evidence="1">
    <location>
        <begin position="71"/>
        <end position="83"/>
    </location>
</feature>
<evidence type="ECO:0008006" key="4">
    <source>
        <dbReference type="Google" id="ProtNLM"/>
    </source>
</evidence>
<name>A0AA35ZF51_LACSI</name>
<evidence type="ECO:0000313" key="3">
    <source>
        <dbReference type="Proteomes" id="UP001177003"/>
    </source>
</evidence>
<accession>A0AA35ZF51</accession>
<evidence type="ECO:0000313" key="2">
    <source>
        <dbReference type="EMBL" id="CAI9291413.1"/>
    </source>
</evidence>
<dbReference type="AlphaFoldDB" id="A0AA35ZF51"/>